<dbReference type="InterPro" id="IPR000600">
    <property type="entry name" value="ROK"/>
</dbReference>
<evidence type="ECO:0000256" key="1">
    <source>
        <dbReference type="ARBA" id="ARBA00006479"/>
    </source>
</evidence>
<accession>A0A178IMV7</accession>
<evidence type="ECO:0000313" key="2">
    <source>
        <dbReference type="EMBL" id="OAM91031.1"/>
    </source>
</evidence>
<dbReference type="InterPro" id="IPR043129">
    <property type="entry name" value="ATPase_NBD"/>
</dbReference>
<reference evidence="2 3" key="1">
    <citation type="submission" date="2016-01" db="EMBL/GenBank/DDBJ databases">
        <title>High potential of lignocellulose degradation of a new Verrucomicrobia species.</title>
        <authorList>
            <person name="Wang Y."/>
            <person name="Shi Y."/>
            <person name="Qiu Z."/>
            <person name="Liu S."/>
            <person name="Yang H."/>
        </authorList>
    </citation>
    <scope>NUCLEOTIDE SEQUENCE [LARGE SCALE GENOMIC DNA]</scope>
    <source>
        <strain evidence="2 3">TSB47</strain>
    </source>
</reference>
<gene>
    <name evidence="2" type="ORF">AW736_05200</name>
</gene>
<dbReference type="STRING" id="1184151.AW736_05200"/>
<dbReference type="Gene3D" id="3.30.420.40">
    <property type="match status" value="2"/>
</dbReference>
<keyword evidence="3" id="KW-1185">Reference proteome</keyword>
<sequence length="377" mass="39448">MTCGYKNDTRIVLTLDAGGTNFRFNATRGGKPCVETVAIPTRSDDLQACLQAIKEGFSRVLDACAEAPVAISFAFPGPADYPRGIIGDLGNLPCFRGGVPFGPILSDAFGMPVFINNDGDLFTYGEAIGGFLPHVNSLLEKAGSPKRYANLIGFTIGTGFGGGLVRNGELFLGDNSMSAEVWLLRNKLAPAMNVEESVSIRAVRSVYAELAGIAFDAAPDPKGIEAIARGSEPGDRAAAVESYRRMGEAAGDAIANALTLADSLVVIGGGLSAGAPLFLPALIDELNGRYTQPGGRQIRRLVQRSFEIETVGGLDAFLNGGDIRTIDVPDIARGTGDPTRRVTYDASARIAVGISRLGTSAAIALGAYAFAIQQLDN</sequence>
<dbReference type="RefSeq" id="WP_068769160.1">
    <property type="nucleotide sequence ID" value="NZ_CP109796.1"/>
</dbReference>
<dbReference type="CDD" id="cd23763">
    <property type="entry name" value="ASKHA_ATPase_ROK"/>
    <property type="match status" value="1"/>
</dbReference>
<name>A0A178IMV7_9BACT</name>
<dbReference type="OrthoDB" id="49666at2"/>
<comment type="caution">
    <text evidence="2">The sequence shown here is derived from an EMBL/GenBank/DDBJ whole genome shotgun (WGS) entry which is preliminary data.</text>
</comment>
<dbReference type="PANTHER" id="PTHR18964">
    <property type="entry name" value="ROK (REPRESSOR, ORF, KINASE) FAMILY"/>
    <property type="match status" value="1"/>
</dbReference>
<proteinExistence type="inferred from homology"/>
<dbReference type="EMBL" id="LRRQ01000042">
    <property type="protein sequence ID" value="OAM91031.1"/>
    <property type="molecule type" value="Genomic_DNA"/>
</dbReference>
<comment type="similarity">
    <text evidence="1">Belongs to the ROK (NagC/XylR) family.</text>
</comment>
<dbReference type="AlphaFoldDB" id="A0A178IMV7"/>
<dbReference type="Proteomes" id="UP000078486">
    <property type="component" value="Unassembled WGS sequence"/>
</dbReference>
<organism evidence="2 3">
    <name type="scientific">Termitidicoccus mucosus</name>
    <dbReference type="NCBI Taxonomy" id="1184151"/>
    <lineage>
        <taxon>Bacteria</taxon>
        <taxon>Pseudomonadati</taxon>
        <taxon>Verrucomicrobiota</taxon>
        <taxon>Opitutia</taxon>
        <taxon>Opitutales</taxon>
        <taxon>Opitutaceae</taxon>
        <taxon>Termitidicoccus</taxon>
    </lineage>
</organism>
<protein>
    <submittedName>
        <fullName evidence="2">ROK family transcriptional regulator</fullName>
    </submittedName>
</protein>
<evidence type="ECO:0000313" key="3">
    <source>
        <dbReference type="Proteomes" id="UP000078486"/>
    </source>
</evidence>
<dbReference type="SUPFAM" id="SSF53067">
    <property type="entry name" value="Actin-like ATPase domain"/>
    <property type="match status" value="1"/>
</dbReference>
<dbReference type="PANTHER" id="PTHR18964:SF149">
    <property type="entry name" value="BIFUNCTIONAL UDP-N-ACETYLGLUCOSAMINE 2-EPIMERASE_N-ACETYLMANNOSAMINE KINASE"/>
    <property type="match status" value="1"/>
</dbReference>
<dbReference type="Pfam" id="PF00480">
    <property type="entry name" value="ROK"/>
    <property type="match status" value="1"/>
</dbReference>